<dbReference type="EMBL" id="LEKT01000077">
    <property type="protein sequence ID" value="KMO85292.1"/>
    <property type="molecule type" value="Genomic_DNA"/>
</dbReference>
<dbReference type="SUPFAM" id="SSF52540">
    <property type="entry name" value="P-loop containing nucleoside triphosphate hydrolases"/>
    <property type="match status" value="1"/>
</dbReference>
<evidence type="ECO:0000256" key="2">
    <source>
        <dbReference type="ARBA" id="ARBA00007599"/>
    </source>
</evidence>
<sequence>MIDIETHSENETVALGIVIGKMLAAGDVLALKGNLGAGKTHFVKGIARGMGIEENVVSPTFTILNYYEHTIPLLHFDFYRLEEEYELDDLGFDDYITNGITVIEWAEKFPDRLPSHAAIISIEKSSSMDRIFHMEFNDDKWIHIEKEVKRYVTSR</sequence>
<dbReference type="FunCoup" id="A0A0J6WU38">
    <property type="interactions" value="418"/>
</dbReference>
<evidence type="ECO:0000256" key="4">
    <source>
        <dbReference type="ARBA" id="ARBA00022490"/>
    </source>
</evidence>
<dbReference type="AlphaFoldDB" id="A0A0J6WU38"/>
<evidence type="ECO:0000256" key="1">
    <source>
        <dbReference type="ARBA" id="ARBA00004496"/>
    </source>
</evidence>
<keyword evidence="5" id="KW-0819">tRNA processing</keyword>
<evidence type="ECO:0000256" key="8">
    <source>
        <dbReference type="ARBA" id="ARBA00022840"/>
    </source>
</evidence>
<dbReference type="PANTHER" id="PTHR33540:SF2">
    <property type="entry name" value="TRNA THREONYLCARBAMOYLADENOSINE BIOSYNTHESIS PROTEIN TSAE"/>
    <property type="match status" value="1"/>
</dbReference>
<dbReference type="InParanoid" id="A0A0J6WU38"/>
<dbReference type="Pfam" id="PF02367">
    <property type="entry name" value="TsaE"/>
    <property type="match status" value="1"/>
</dbReference>
<dbReference type="GO" id="GO:0002949">
    <property type="term" value="P:tRNA threonylcarbamoyladenosine modification"/>
    <property type="evidence" value="ECO:0007669"/>
    <property type="project" value="InterPro"/>
</dbReference>
<comment type="similarity">
    <text evidence="2">Belongs to the TsaE family.</text>
</comment>
<keyword evidence="12" id="KW-1185">Reference proteome</keyword>
<evidence type="ECO:0000256" key="3">
    <source>
        <dbReference type="ARBA" id="ARBA00019010"/>
    </source>
</evidence>
<dbReference type="Gene3D" id="3.40.50.300">
    <property type="entry name" value="P-loop containing nucleotide triphosphate hydrolases"/>
    <property type="match status" value="1"/>
</dbReference>
<comment type="caution">
    <text evidence="11">The sequence shown here is derived from an EMBL/GenBank/DDBJ whole genome shotgun (WGS) entry which is preliminary data.</text>
</comment>
<evidence type="ECO:0000313" key="12">
    <source>
        <dbReference type="Proteomes" id="UP000036503"/>
    </source>
</evidence>
<evidence type="ECO:0000256" key="6">
    <source>
        <dbReference type="ARBA" id="ARBA00022723"/>
    </source>
</evidence>
<dbReference type="GO" id="GO:0005737">
    <property type="term" value="C:cytoplasm"/>
    <property type="evidence" value="ECO:0007669"/>
    <property type="project" value="UniProtKB-SubCell"/>
</dbReference>
<evidence type="ECO:0000256" key="9">
    <source>
        <dbReference type="ARBA" id="ARBA00022842"/>
    </source>
</evidence>
<reference evidence="11 12" key="1">
    <citation type="submission" date="2015-06" db="EMBL/GenBank/DDBJ databases">
        <title>Draft genome sequence of beer spoilage bacterium Megasphaera cerevisiae type strain 20462.</title>
        <authorList>
            <person name="Kutumbaka K."/>
            <person name="Pasmowitz J."/>
            <person name="Mategko J."/>
            <person name="Reyes D."/>
            <person name="Friedrich A."/>
            <person name="Han S."/>
            <person name="Martens-Habbena W."/>
            <person name="Neal-McKinney J."/>
            <person name="Janagama H.K."/>
            <person name="Nadala C."/>
            <person name="Samadpour M."/>
        </authorList>
    </citation>
    <scope>NUCLEOTIDE SEQUENCE [LARGE SCALE GENOMIC DNA]</scope>
    <source>
        <strain evidence="11 12">DSM 20462</strain>
    </source>
</reference>
<dbReference type="GO" id="GO:0046872">
    <property type="term" value="F:metal ion binding"/>
    <property type="evidence" value="ECO:0007669"/>
    <property type="project" value="UniProtKB-KW"/>
</dbReference>
<dbReference type="OrthoDB" id="9815896at2"/>
<comment type="subcellular location">
    <subcellularLocation>
        <location evidence="1">Cytoplasm</location>
    </subcellularLocation>
</comment>
<evidence type="ECO:0000313" key="11">
    <source>
        <dbReference type="EMBL" id="KMO85292.1"/>
    </source>
</evidence>
<accession>A0A0J6WU38</accession>
<keyword evidence="9" id="KW-0460">Magnesium</keyword>
<gene>
    <name evidence="11" type="ORF">AB840_14385</name>
</gene>
<evidence type="ECO:0000256" key="10">
    <source>
        <dbReference type="ARBA" id="ARBA00032441"/>
    </source>
</evidence>
<dbReference type="InterPro" id="IPR003442">
    <property type="entry name" value="T6A_TsaE"/>
</dbReference>
<organism evidence="11 12">
    <name type="scientific">Megasphaera cerevisiae DSM 20462</name>
    <dbReference type="NCBI Taxonomy" id="1122219"/>
    <lineage>
        <taxon>Bacteria</taxon>
        <taxon>Bacillati</taxon>
        <taxon>Bacillota</taxon>
        <taxon>Negativicutes</taxon>
        <taxon>Veillonellales</taxon>
        <taxon>Veillonellaceae</taxon>
        <taxon>Megasphaera</taxon>
    </lineage>
</organism>
<dbReference type="GO" id="GO:0005524">
    <property type="term" value="F:ATP binding"/>
    <property type="evidence" value="ECO:0007669"/>
    <property type="project" value="UniProtKB-KW"/>
</dbReference>
<dbReference type="PANTHER" id="PTHR33540">
    <property type="entry name" value="TRNA THREONYLCARBAMOYLADENOSINE BIOSYNTHESIS PROTEIN TSAE"/>
    <property type="match status" value="1"/>
</dbReference>
<evidence type="ECO:0000256" key="7">
    <source>
        <dbReference type="ARBA" id="ARBA00022741"/>
    </source>
</evidence>
<dbReference type="PATRIC" id="fig|1122219.3.peg.3234"/>
<dbReference type="RefSeq" id="WP_048515540.1">
    <property type="nucleotide sequence ID" value="NZ_FUXD01000070.1"/>
</dbReference>
<keyword evidence="4" id="KW-0963">Cytoplasm</keyword>
<name>A0A0J6WU38_9FIRM</name>
<dbReference type="Proteomes" id="UP000036503">
    <property type="component" value="Unassembled WGS sequence"/>
</dbReference>
<dbReference type="STRING" id="39029.BSR42_12825"/>
<keyword evidence="6" id="KW-0479">Metal-binding</keyword>
<dbReference type="NCBIfam" id="TIGR00150">
    <property type="entry name" value="T6A_YjeE"/>
    <property type="match status" value="1"/>
</dbReference>
<protein>
    <recommendedName>
        <fullName evidence="3">tRNA threonylcarbamoyladenosine biosynthesis protein TsaE</fullName>
    </recommendedName>
    <alternativeName>
        <fullName evidence="10">t(6)A37 threonylcarbamoyladenosine biosynthesis protein TsaE</fullName>
    </alternativeName>
</protein>
<evidence type="ECO:0000256" key="5">
    <source>
        <dbReference type="ARBA" id="ARBA00022694"/>
    </source>
</evidence>
<proteinExistence type="inferred from homology"/>
<keyword evidence="7" id="KW-0547">Nucleotide-binding</keyword>
<dbReference type="InterPro" id="IPR027417">
    <property type="entry name" value="P-loop_NTPase"/>
</dbReference>
<keyword evidence="8" id="KW-0067">ATP-binding</keyword>